<keyword evidence="3" id="KW-1185">Reference proteome</keyword>
<keyword evidence="1" id="KW-0472">Membrane</keyword>
<evidence type="ECO:0000256" key="1">
    <source>
        <dbReference type="SAM" id="Phobius"/>
    </source>
</evidence>
<evidence type="ECO:0000313" key="3">
    <source>
        <dbReference type="Proteomes" id="UP000776164"/>
    </source>
</evidence>
<sequence>MLAAVLLLLVGTADLARSGRRFEAARVAIPLAWLVIALLAATGLGTPWWSLLAPLVIASAWLLTTTTLEHVKPPSGLWPVAGLGAALLLLLAIDTTGQSASGFLVQWHADAPVDALHQASLTTIVLGFSAAVFLTESSNVVVRASLHRTPPVAASGRANKASSSGGPDDIDLSAADLRGGRLIGPLERLLIVTLALAGMYPIVAALIAAKGIVRFPEISKDGPSGSKAEYFLVGSLVSWSIAVAIGGLLWISAHG</sequence>
<proteinExistence type="predicted"/>
<feature type="transmembrane region" description="Helical" evidence="1">
    <location>
        <begin position="230"/>
        <end position="253"/>
    </location>
</feature>
<evidence type="ECO:0000313" key="2">
    <source>
        <dbReference type="EMBL" id="MBM7472061.1"/>
    </source>
</evidence>
<feature type="transmembrane region" description="Helical" evidence="1">
    <location>
        <begin position="76"/>
        <end position="93"/>
    </location>
</feature>
<feature type="transmembrane region" description="Helical" evidence="1">
    <location>
        <begin position="31"/>
        <end position="64"/>
    </location>
</feature>
<comment type="caution">
    <text evidence="2">The sequence shown here is derived from an EMBL/GenBank/DDBJ whole genome shotgun (WGS) entry which is preliminary data.</text>
</comment>
<protein>
    <submittedName>
        <fullName evidence="2">Multisubunit Na+/H+ antiporter MnhC subunit</fullName>
    </submittedName>
</protein>
<reference evidence="2 3" key="1">
    <citation type="submission" date="2021-01" db="EMBL/GenBank/DDBJ databases">
        <title>Sequencing the genomes of 1000 actinobacteria strains.</title>
        <authorList>
            <person name="Klenk H.-P."/>
        </authorList>
    </citation>
    <scope>NUCLEOTIDE SEQUENCE [LARGE SCALE GENOMIC DNA]</scope>
    <source>
        <strain evidence="2 3">DSM 13057</strain>
    </source>
</reference>
<keyword evidence="1" id="KW-0812">Transmembrane</keyword>
<accession>A0ABS2L4P0</accession>
<dbReference type="EMBL" id="JAFBBU010000001">
    <property type="protein sequence ID" value="MBM7472061.1"/>
    <property type="molecule type" value="Genomic_DNA"/>
</dbReference>
<keyword evidence="1" id="KW-1133">Transmembrane helix</keyword>
<feature type="transmembrane region" description="Helical" evidence="1">
    <location>
        <begin position="189"/>
        <end position="209"/>
    </location>
</feature>
<dbReference type="Proteomes" id="UP000776164">
    <property type="component" value="Unassembled WGS sequence"/>
</dbReference>
<name>A0ABS2L4P0_9MICO</name>
<dbReference type="RefSeq" id="WP_205108495.1">
    <property type="nucleotide sequence ID" value="NZ_BAAAHT010000013.1"/>
</dbReference>
<organism evidence="2 3">
    <name type="scientific">Subtercola frigoramans</name>
    <dbReference type="NCBI Taxonomy" id="120298"/>
    <lineage>
        <taxon>Bacteria</taxon>
        <taxon>Bacillati</taxon>
        <taxon>Actinomycetota</taxon>
        <taxon>Actinomycetes</taxon>
        <taxon>Micrococcales</taxon>
        <taxon>Microbacteriaceae</taxon>
        <taxon>Subtercola</taxon>
    </lineage>
</organism>
<gene>
    <name evidence="2" type="ORF">JOE66_001695</name>
</gene>